<dbReference type="Proteomes" id="UP000659047">
    <property type="component" value="Unassembled WGS sequence"/>
</dbReference>
<name>A0A8K0V7W7_9ENTR</name>
<dbReference type="Pfam" id="PF05947">
    <property type="entry name" value="T6SS_TssF"/>
    <property type="match status" value="1"/>
</dbReference>
<reference evidence="1" key="1">
    <citation type="submission" date="2021-01" db="EMBL/GenBank/DDBJ databases">
        <title>Intestinitalea alba gen. nov., sp. nov., a novel genus of the family Enterobacteriaceae, isolated from the gut of the plastic-eating mealworm Tenebrio molitor L.</title>
        <authorList>
            <person name="Yang Y."/>
        </authorList>
    </citation>
    <scope>NUCLEOTIDE SEQUENCE</scope>
    <source>
        <strain evidence="1">BIT-L3</strain>
    </source>
</reference>
<dbReference type="AlphaFoldDB" id="A0A8K0V7W7"/>
<gene>
    <name evidence="1" type="primary">tssF</name>
    <name evidence="1" type="ORF">JJB97_16950</name>
</gene>
<keyword evidence="2" id="KW-1185">Reference proteome</keyword>
<protein>
    <submittedName>
        <fullName evidence="1">Type VI secretion system baseplate subunit TssF</fullName>
    </submittedName>
</protein>
<evidence type="ECO:0000313" key="2">
    <source>
        <dbReference type="Proteomes" id="UP000659047"/>
    </source>
</evidence>
<dbReference type="InterPro" id="IPR010272">
    <property type="entry name" value="T6SS_TssF"/>
</dbReference>
<dbReference type="EMBL" id="JAEPBH010000068">
    <property type="protein sequence ID" value="MBK4716983.1"/>
    <property type="molecule type" value="Genomic_DNA"/>
</dbReference>
<accession>A0A8K0V7W7</accession>
<dbReference type="NCBIfam" id="TIGR03359">
    <property type="entry name" value="VI_chp_6"/>
    <property type="match status" value="1"/>
</dbReference>
<dbReference type="PANTHER" id="PTHR35370">
    <property type="entry name" value="CYTOPLASMIC PROTEIN-RELATED-RELATED"/>
    <property type="match status" value="1"/>
</dbReference>
<organism evidence="1 2">
    <name type="scientific">Tenebrionibacter intestinalis</name>
    <dbReference type="NCBI Taxonomy" id="2799638"/>
    <lineage>
        <taxon>Bacteria</taxon>
        <taxon>Pseudomonadati</taxon>
        <taxon>Pseudomonadota</taxon>
        <taxon>Gammaproteobacteria</taxon>
        <taxon>Enterobacterales</taxon>
        <taxon>Enterobacteriaceae</taxon>
        <taxon>Tenebrionibacter/Tenebrionicola group</taxon>
        <taxon>Tenebrionibacter</taxon>
    </lineage>
</organism>
<sequence>MSDHDFLRYFDGEMRWLKAAAREFAQQHPQAGQRLGVDSQSRKMNESVERLFQGFSLMMARLRRKLDDDIPELTEPLLGQLLPVVNRTLPSTAMVELTPVNRQSHLAPHTLSAGTELPSLPVITPDAPQGNRCPYRTVEPLTLHPFWLARVTRHTLARGAQALTLHFSLVAHNEPREVMLTGIPLFIAAERQLQSQLYLTLTKHVSEVRLRYGNSPESHPFTAQFLPCWQSGQPSLWPQSDSPALCGEIRPLLEYFTAPTRFFRLMLDSPVPVRLPARVTDFTLTLTLSKPLCGDLTLPESVLRMHCVSVINLFRLTGEPLVTQPAVLDYRLRPHRLTDGHTEIYAVDLVEEREEEDGARHQYVPYSHFRHKGGMLKYEDQWPARFFHTRVWRGVSGLHETLLMLGGRGHGETTQRRLLLNLTCTNGAFPRMALQQALFDTDYTTGNLAIRGRTRSLPTLPCYPPSSPLYQWRLLSLLHPRALSQMLASAESLRAALALLDWTEDDDNRRRIAGILAVSTEQAFCASRRWHGVHIGITLDEAQFSSAGDAWLFCELLEQFLSQYASIIRFTQLTVTLAGSGEQWQWPARFINRALM</sequence>
<evidence type="ECO:0000313" key="1">
    <source>
        <dbReference type="EMBL" id="MBK4716983.1"/>
    </source>
</evidence>
<comment type="caution">
    <text evidence="1">The sequence shown here is derived from an EMBL/GenBank/DDBJ whole genome shotgun (WGS) entry which is preliminary data.</text>
</comment>
<proteinExistence type="predicted"/>
<dbReference type="RefSeq" id="WP_238715283.1">
    <property type="nucleotide sequence ID" value="NZ_JAEPBH010000068.1"/>
</dbReference>
<dbReference type="PANTHER" id="PTHR35370:SF4">
    <property type="entry name" value="TYPE VI SECRETION SYSTEM BASEPLATE SUBUNIT TSSF"/>
    <property type="match status" value="1"/>
</dbReference>